<dbReference type="EMBL" id="SRYG01000001">
    <property type="protein sequence ID" value="TGY67252.1"/>
    <property type="molecule type" value="Genomic_DNA"/>
</dbReference>
<keyword evidence="2" id="KW-1185">Reference proteome</keyword>
<sequence>MKKGNNIYKRKDGRWEARYPRTRANGQIQYGYCYGKTYAEALKKRREMEELIEMGIETKPIRAKTVADLCDQWLRHKALHVKPASYDKYVYSINAHIRADLGPVSIQALDDEHIDRFTAGLFDKGLRVKTIRDILSILNSILAYAAKRFPRLRRIQIVFPRDDKAPARVLSEEEQTRLIEYLRADLDPCKFGTLLALMTGMRIGEICALQWKDISLADSLLVVSNTMIRLRGHPEESKKTKVVISTPKSAASTRIIPLNRPLRSLCAMCRPDDPEAYVLTGCAERYMEPRTLQNYFKRYLRDCGMDGIHFHTLRHTFATRCVEAGVEIKALSEILGHASCQITWDTYVHLSMDAKRQNLDRLEDKLNL</sequence>
<organism evidence="1 2">
    <name type="scientific">Dubosiella muris</name>
    <dbReference type="NCBI Taxonomy" id="3038133"/>
    <lineage>
        <taxon>Bacteria</taxon>
        <taxon>Bacillati</taxon>
        <taxon>Bacillota</taxon>
        <taxon>Erysipelotrichia</taxon>
        <taxon>Erysipelotrichales</taxon>
        <taxon>Erysipelotrichaceae</taxon>
        <taxon>Dubosiella</taxon>
    </lineage>
</organism>
<evidence type="ECO:0000313" key="1">
    <source>
        <dbReference type="EMBL" id="TGY67252.1"/>
    </source>
</evidence>
<name>A0AC61RB19_9FIRM</name>
<accession>A0AC61RB19</accession>
<reference evidence="1" key="1">
    <citation type="submission" date="2019-04" db="EMBL/GenBank/DDBJ databases">
        <title>Microbes associate with the intestines of laboratory mice.</title>
        <authorList>
            <person name="Navarre W."/>
            <person name="Wong E."/>
            <person name="Huang K."/>
            <person name="Tropini C."/>
            <person name="Ng K."/>
            <person name="Yu B."/>
        </authorList>
    </citation>
    <scope>NUCLEOTIDE SEQUENCE</scope>
    <source>
        <strain evidence="1">NM09_H32</strain>
    </source>
</reference>
<protein>
    <submittedName>
        <fullName evidence="1">Site-specific integrase</fullName>
    </submittedName>
</protein>
<evidence type="ECO:0000313" key="2">
    <source>
        <dbReference type="Proteomes" id="UP000308836"/>
    </source>
</evidence>
<dbReference type="Proteomes" id="UP000308836">
    <property type="component" value="Unassembled WGS sequence"/>
</dbReference>
<comment type="caution">
    <text evidence="1">The sequence shown here is derived from an EMBL/GenBank/DDBJ whole genome shotgun (WGS) entry which is preliminary data.</text>
</comment>
<gene>
    <name evidence="1" type="ORF">E5336_00285</name>
</gene>
<proteinExistence type="predicted"/>